<dbReference type="GO" id="GO:0004175">
    <property type="term" value="F:endopeptidase activity"/>
    <property type="evidence" value="ECO:0007669"/>
    <property type="project" value="UniProtKB-ARBA"/>
</dbReference>
<dbReference type="PANTHER" id="PTHR39430">
    <property type="entry name" value="MEMBRANE-ASSOCIATED PROTEASE-RELATED"/>
    <property type="match status" value="1"/>
</dbReference>
<keyword evidence="1" id="KW-1133">Transmembrane helix</keyword>
<feature type="transmembrane region" description="Helical" evidence="1">
    <location>
        <begin position="210"/>
        <end position="230"/>
    </location>
</feature>
<dbReference type="OrthoDB" id="193898at2"/>
<feature type="transmembrane region" description="Helical" evidence="1">
    <location>
        <begin position="80"/>
        <end position="101"/>
    </location>
</feature>
<protein>
    <submittedName>
        <fullName evidence="3">Abortive infection protein</fullName>
    </submittedName>
</protein>
<dbReference type="EMBL" id="MWXA01000005">
    <property type="protein sequence ID" value="OZG66874.1"/>
    <property type="molecule type" value="Genomic_DNA"/>
</dbReference>
<sequence length="363" mass="39681">MPFSLIIRVFRPSSVIRHSDLLSDDHPRFDNPGKVPVRLRPFMRLLAFFGILIAITVGTALGLSAICSALDIVVSTEHRMLIGFTAQLFGAVIAYALEAALMERRWIPSELDPRRVADLFKGMAVAALCTGLTMAILAACGFYRIMAFDAAYNPLLDMLTLGLGAGIAEELIMRGMVLRLLEEWLGSWYALGISALLFGLAHWVNQDGSLWGGIAIAIEAGLLFGAIYMITRSLWWCIGLHMAWNVLEGPVFGSIVSGSGEQRSWFIPQWSGPEIFTGGSFGIEASIIPVVLLGTLSMLILLAIKRQGMVILPSWQRKKRLQLPPGQLGTEHVSTEPSNVELVGNDRTDAMKATSEDVGRLIE</sequence>
<dbReference type="Pfam" id="PF02517">
    <property type="entry name" value="Rce1-like"/>
    <property type="match status" value="1"/>
</dbReference>
<feature type="transmembrane region" description="Helical" evidence="1">
    <location>
        <begin position="45"/>
        <end position="74"/>
    </location>
</feature>
<keyword evidence="1" id="KW-0812">Transmembrane</keyword>
<dbReference type="PANTHER" id="PTHR39430:SF1">
    <property type="entry name" value="PROTEASE"/>
    <property type="match status" value="1"/>
</dbReference>
<accession>A0A261G650</accession>
<keyword evidence="4" id="KW-1185">Reference proteome</keyword>
<dbReference type="GeneID" id="98295611"/>
<dbReference type="GO" id="GO:0080120">
    <property type="term" value="P:CAAX-box protein maturation"/>
    <property type="evidence" value="ECO:0007669"/>
    <property type="project" value="UniProtKB-ARBA"/>
</dbReference>
<dbReference type="InterPro" id="IPR003675">
    <property type="entry name" value="Rce1/LyrA-like_dom"/>
</dbReference>
<proteinExistence type="predicted"/>
<gene>
    <name evidence="3" type="ORF">BAQU_0946</name>
</gene>
<dbReference type="AlphaFoldDB" id="A0A261G650"/>
<feature type="transmembrane region" description="Helical" evidence="1">
    <location>
        <begin position="122"/>
        <end position="145"/>
    </location>
</feature>
<keyword evidence="1" id="KW-0472">Membrane</keyword>
<organism evidence="3 4">
    <name type="scientific">Bifidobacterium aquikefiri</name>
    <dbReference type="NCBI Taxonomy" id="1653207"/>
    <lineage>
        <taxon>Bacteria</taxon>
        <taxon>Bacillati</taxon>
        <taxon>Actinomycetota</taxon>
        <taxon>Actinomycetes</taxon>
        <taxon>Bifidobacteriales</taxon>
        <taxon>Bifidobacteriaceae</taxon>
        <taxon>Bifidobacterium</taxon>
    </lineage>
</organism>
<reference evidence="3 4" key="1">
    <citation type="journal article" date="2017" name="BMC Genomics">
        <title>Comparative genomic and phylogenomic analyses of the Bifidobacteriaceae family.</title>
        <authorList>
            <person name="Lugli G.A."/>
            <person name="Milani C."/>
            <person name="Turroni F."/>
            <person name="Duranti S."/>
            <person name="Mancabelli L."/>
            <person name="Mangifesta M."/>
            <person name="Ferrario C."/>
            <person name="Modesto M."/>
            <person name="Mattarelli P."/>
            <person name="Jiri K."/>
            <person name="van Sinderen D."/>
            <person name="Ventura M."/>
        </authorList>
    </citation>
    <scope>NUCLEOTIDE SEQUENCE [LARGE SCALE GENOMIC DNA]</scope>
    <source>
        <strain evidence="3 4">LMG 28769</strain>
    </source>
</reference>
<feature type="transmembrane region" description="Helical" evidence="1">
    <location>
        <begin position="184"/>
        <end position="204"/>
    </location>
</feature>
<comment type="caution">
    <text evidence="3">The sequence shown here is derived from an EMBL/GenBank/DDBJ whole genome shotgun (WGS) entry which is preliminary data.</text>
</comment>
<dbReference type="Proteomes" id="UP000216451">
    <property type="component" value="Unassembled WGS sequence"/>
</dbReference>
<feature type="transmembrane region" description="Helical" evidence="1">
    <location>
        <begin position="280"/>
        <end position="304"/>
    </location>
</feature>
<evidence type="ECO:0000259" key="2">
    <source>
        <dbReference type="Pfam" id="PF02517"/>
    </source>
</evidence>
<evidence type="ECO:0000313" key="3">
    <source>
        <dbReference type="EMBL" id="OZG66874.1"/>
    </source>
</evidence>
<evidence type="ECO:0000256" key="1">
    <source>
        <dbReference type="SAM" id="Phobius"/>
    </source>
</evidence>
<evidence type="ECO:0000313" key="4">
    <source>
        <dbReference type="Proteomes" id="UP000216451"/>
    </source>
</evidence>
<name>A0A261G650_9BIFI</name>
<dbReference type="RefSeq" id="WP_158215643.1">
    <property type="nucleotide sequence ID" value="NZ_JBDNSG010000001.1"/>
</dbReference>
<feature type="transmembrane region" description="Helical" evidence="1">
    <location>
        <begin position="151"/>
        <end position="172"/>
    </location>
</feature>
<feature type="domain" description="CAAX prenyl protease 2/Lysostaphin resistance protein A-like" evidence="2">
    <location>
        <begin position="153"/>
        <end position="247"/>
    </location>
</feature>